<dbReference type="InterPro" id="IPR050879">
    <property type="entry name" value="Acyltransferase_3"/>
</dbReference>
<dbReference type="PANTHER" id="PTHR23028:SF53">
    <property type="entry name" value="ACYL_TRANSF_3 DOMAIN-CONTAINING PROTEIN"/>
    <property type="match status" value="1"/>
</dbReference>
<dbReference type="PANTHER" id="PTHR23028">
    <property type="entry name" value="ACETYLTRANSFERASE"/>
    <property type="match status" value="1"/>
</dbReference>
<keyword evidence="3" id="KW-0614">Plasmid</keyword>
<dbReference type="KEGG" id="rlt:Rleg2_5025"/>
<feature type="domain" description="Acyltransferase 3" evidence="2">
    <location>
        <begin position="13"/>
        <end position="347"/>
    </location>
</feature>
<feature type="transmembrane region" description="Helical" evidence="1">
    <location>
        <begin position="244"/>
        <end position="267"/>
    </location>
</feature>
<feature type="transmembrane region" description="Helical" evidence="1">
    <location>
        <begin position="20"/>
        <end position="37"/>
    </location>
</feature>
<dbReference type="GO" id="GO:0016746">
    <property type="term" value="F:acyltransferase activity"/>
    <property type="evidence" value="ECO:0007669"/>
    <property type="project" value="UniProtKB-KW"/>
</dbReference>
<evidence type="ECO:0000313" key="4">
    <source>
        <dbReference type="Proteomes" id="UP000008330"/>
    </source>
</evidence>
<accession>A0ABF7QVE6</accession>
<evidence type="ECO:0000313" key="3">
    <source>
        <dbReference type="EMBL" id="ACI58248.1"/>
    </source>
</evidence>
<dbReference type="InterPro" id="IPR002656">
    <property type="entry name" value="Acyl_transf_3_dom"/>
</dbReference>
<feature type="transmembrane region" description="Helical" evidence="1">
    <location>
        <begin position="273"/>
        <end position="291"/>
    </location>
</feature>
<feature type="transmembrane region" description="Helical" evidence="1">
    <location>
        <begin position="155"/>
        <end position="177"/>
    </location>
</feature>
<keyword evidence="3" id="KW-0808">Transferase</keyword>
<keyword evidence="1" id="KW-0472">Membrane</keyword>
<evidence type="ECO:0000259" key="2">
    <source>
        <dbReference type="Pfam" id="PF01757"/>
    </source>
</evidence>
<proteinExistence type="predicted"/>
<dbReference type="Pfam" id="PF01757">
    <property type="entry name" value="Acyl_transf_3"/>
    <property type="match status" value="1"/>
</dbReference>
<dbReference type="AlphaFoldDB" id="A0ABF7QVE6"/>
<keyword evidence="3" id="KW-0012">Acyltransferase</keyword>
<keyword evidence="4" id="KW-1185">Reference proteome</keyword>
<protein>
    <submittedName>
        <fullName evidence="3">Acyltransferase 3</fullName>
    </submittedName>
</protein>
<feature type="transmembrane region" description="Helical" evidence="1">
    <location>
        <begin position="88"/>
        <end position="105"/>
    </location>
</feature>
<feature type="transmembrane region" description="Helical" evidence="1">
    <location>
        <begin position="49"/>
        <end position="68"/>
    </location>
</feature>
<reference evidence="3 4" key="1">
    <citation type="journal article" date="2010" name="Stand. Genomic Sci.">
        <title>Complete genome sequence of Rhizobium leguminosarum bv trifolii strain WSM2304, an effective microsymbiont of the South American clover Trifolium polymorphum.</title>
        <authorList>
            <person name="Reeve W."/>
            <person name="O'Hara G."/>
            <person name="Chain P."/>
            <person name="Ardley J."/>
            <person name="Brau L."/>
            <person name="Nandesena K."/>
            <person name="Tiwari R."/>
            <person name="Malfatti S."/>
            <person name="Kiss H."/>
            <person name="Lapidus A."/>
            <person name="Copeland A."/>
            <person name="Nolan M."/>
            <person name="Land M."/>
            <person name="Ivanova N."/>
            <person name="Mavromatis K."/>
            <person name="Markowitz V."/>
            <person name="Kyrpides N."/>
            <person name="Melino V."/>
            <person name="Denton M."/>
            <person name="Yates R."/>
            <person name="Howieson J."/>
        </authorList>
    </citation>
    <scope>NUCLEOTIDE SEQUENCE [LARGE SCALE GENOMIC DNA]</scope>
    <source>
        <strain evidence="3 4">WSM2304</strain>
    </source>
</reference>
<feature type="transmembrane region" description="Helical" evidence="1">
    <location>
        <begin position="117"/>
        <end position="135"/>
    </location>
</feature>
<feature type="transmembrane region" description="Helical" evidence="1">
    <location>
        <begin position="184"/>
        <end position="203"/>
    </location>
</feature>
<geneLocation type="plasmid" evidence="3 4">
    <name>pRLG201</name>
</geneLocation>
<feature type="transmembrane region" description="Helical" evidence="1">
    <location>
        <begin position="327"/>
        <end position="348"/>
    </location>
</feature>
<organism evidence="3 4">
    <name type="scientific">Rhizobium leguminosarum bv. trifolii (strain WSM2304)</name>
    <dbReference type="NCBI Taxonomy" id="395492"/>
    <lineage>
        <taxon>Bacteria</taxon>
        <taxon>Pseudomonadati</taxon>
        <taxon>Pseudomonadota</taxon>
        <taxon>Alphaproteobacteria</taxon>
        <taxon>Hyphomicrobiales</taxon>
        <taxon>Rhizobiaceae</taxon>
        <taxon>Rhizobium/Agrobacterium group</taxon>
        <taxon>Rhizobium</taxon>
    </lineage>
</organism>
<sequence>MKPSNQQSSSHLNNFDLLRLFAACQVMLSHAWSWLHLGDSLNAAMAFDLLFSAPGVAIFFVISGFLVTDSYIRSSSAAAFLIKRSLRIFPALFVNIAVMEFALLVTGGLNVTGIFQYLSYFTVYILTAARIWAVYFTYEPYTMSGFYGASDPSGVLWTLTVELTFYLTLPMLLEIWLRWKRAGALVVTVAGLGSWVMAQHFNITDKYNPFLSVTVGPTFWIFSMGVLARLYWHRVIKIFEGKLFWWLAIHLAITWWVAGTSAAFISINNAAPIDALRIAFLAGLVLSAAYSFPRPNLLRGQDLSYGIYLYHMLVMHTLIAIGWVTHWWLWIVEPVGTVALAALSWTLIEKPAMKLRSSLISRGFSVAKNVRG</sequence>
<gene>
    <name evidence="3" type="ordered locus">Rleg2_5025</name>
</gene>
<dbReference type="Proteomes" id="UP000008330">
    <property type="component" value="Plasmid pRLG201"/>
</dbReference>
<feature type="transmembrane region" description="Helical" evidence="1">
    <location>
        <begin position="209"/>
        <end position="232"/>
    </location>
</feature>
<name>A0ABF7QVE6_RHILW</name>
<keyword evidence="1" id="KW-1133">Transmembrane helix</keyword>
<keyword evidence="1" id="KW-0812">Transmembrane</keyword>
<evidence type="ECO:0000256" key="1">
    <source>
        <dbReference type="SAM" id="Phobius"/>
    </source>
</evidence>
<feature type="transmembrane region" description="Helical" evidence="1">
    <location>
        <begin position="303"/>
        <end position="321"/>
    </location>
</feature>
<dbReference type="EMBL" id="CP001192">
    <property type="protein sequence ID" value="ACI58248.1"/>
    <property type="molecule type" value="Genomic_DNA"/>
</dbReference>
<dbReference type="RefSeq" id="WP_012555948.1">
    <property type="nucleotide sequence ID" value="NC_011368.1"/>
</dbReference>